<gene>
    <name evidence="1" type="ORF">CINCED_3A011643</name>
</gene>
<feature type="non-terminal residue" evidence="1">
    <location>
        <position position="617"/>
    </location>
</feature>
<protein>
    <submittedName>
        <fullName evidence="1">Uncharacterized protein</fullName>
    </submittedName>
</protein>
<reference evidence="1 2" key="1">
    <citation type="submission" date="2019-08" db="EMBL/GenBank/DDBJ databases">
        <authorList>
            <person name="Alioto T."/>
            <person name="Alioto T."/>
            <person name="Gomez Garrido J."/>
        </authorList>
    </citation>
    <scope>NUCLEOTIDE SEQUENCE [LARGE SCALE GENOMIC DNA]</scope>
</reference>
<dbReference type="Proteomes" id="UP000325440">
    <property type="component" value="Unassembled WGS sequence"/>
</dbReference>
<keyword evidence="2" id="KW-1185">Reference proteome</keyword>
<accession>A0A5E4ME72</accession>
<evidence type="ECO:0000313" key="1">
    <source>
        <dbReference type="EMBL" id="VVC27566.1"/>
    </source>
</evidence>
<sequence>CEDRCIRPQDIGAREKFNIVSTQQKWVSSEIEVLAGMKVMGIDIVANELDFCTKQGELSKDVLVYPNPTQFSLDILYLPVELPFELRAGDTISFSIVENKICKNNNNGDKRPIKIDETCSEEETPYPVKILNQQDCDSQKCPNKYVLNKGRWLNGKEYWSDNMKEDEIRATKEEIEKTLRQNRVIDCSNLSNMVGKIDTYLLNLMNNKCNPKDSAQFESLINSQRLITDLEDALSNTSDGYAKLAEAITKFAETKKAETYIPLLGVYMNNENFNHIPGIILTNYGYEIKKDHSKGEKLFFNLGQGNSGKGGYNIRVQRNVNPNNKSINTNHVLYMHLKDIALDGNCYKTAEATDKNKVTPHAICKGGTFFCEDQDNKRVEIKLEPLEGQEQKYKVLVGNGYTPYDNKVHFNVNGKVQWISGSLLDLRRNKVGLDKADLGKLCAGEKDPKKKKECHDNEKKKYSSSELNCYYDRICYNKEGIGNCISSIRRKEYDVGGKCNMHPYLEELTQGSVGRENSWAEALVAKIASSDIDYSNTPYNSRADMDINAKGTQCLPEKNGLKGDNICSKISKHFEDFSLQLNCDYPVNNDVKPGSSVMLAIANNGNYDGHRGGYHVQ</sequence>
<name>A0A5E4ME72_9HEMI</name>
<evidence type="ECO:0000313" key="2">
    <source>
        <dbReference type="Proteomes" id="UP000325440"/>
    </source>
</evidence>
<organism evidence="1 2">
    <name type="scientific">Cinara cedri</name>
    <dbReference type="NCBI Taxonomy" id="506608"/>
    <lineage>
        <taxon>Eukaryota</taxon>
        <taxon>Metazoa</taxon>
        <taxon>Ecdysozoa</taxon>
        <taxon>Arthropoda</taxon>
        <taxon>Hexapoda</taxon>
        <taxon>Insecta</taxon>
        <taxon>Pterygota</taxon>
        <taxon>Neoptera</taxon>
        <taxon>Paraneoptera</taxon>
        <taxon>Hemiptera</taxon>
        <taxon>Sternorrhyncha</taxon>
        <taxon>Aphidomorpha</taxon>
        <taxon>Aphidoidea</taxon>
        <taxon>Aphididae</taxon>
        <taxon>Lachninae</taxon>
        <taxon>Cinara</taxon>
    </lineage>
</organism>
<feature type="non-terminal residue" evidence="1">
    <location>
        <position position="1"/>
    </location>
</feature>
<dbReference type="AlphaFoldDB" id="A0A5E4ME72"/>
<proteinExistence type="predicted"/>
<dbReference type="EMBL" id="CABPRJ010000195">
    <property type="protein sequence ID" value="VVC27566.1"/>
    <property type="molecule type" value="Genomic_DNA"/>
</dbReference>
<dbReference type="OrthoDB" id="6410187at2759"/>